<reference evidence="2" key="1">
    <citation type="submission" date="2021-05" db="EMBL/GenBank/DDBJ databases">
        <authorList>
            <person name="Pietrasiak N."/>
            <person name="Ward R."/>
            <person name="Stajich J.E."/>
            <person name="Kurbessoian T."/>
        </authorList>
    </citation>
    <scope>NUCLEOTIDE SEQUENCE</scope>
    <source>
        <strain evidence="2">JT2-VF2</strain>
    </source>
</reference>
<name>A0A951PT19_9NOST</name>
<sequence length="462" mass="51887">MNKGNYDLALEIAERGRAKAFVDVLAKQLKMNREVSSNLKIQDIKKIAQDQQATLVIYSNILEKNSITNHSEKLYIWVVRPNQEKVNFKQVDLQDPKVSKSLKESFTKIKQNFPQGDRPIDLLGGSIPRTYLRGTKKDINSGQQTSQKTIEVLAAYYQLLIEPDEKGKILTNEDKKVIFIPQGTLFEIPFAALYDNQAKQYLIEKHTILASPSVKALDMLYKRQQKGELNSKPLQNKDWLILGIEEAKPTQLCSQNVQLNKLPGAKQEAKDIASVIFQGEAMEEKTEAAVRQKMPQARMIHLATHGLLDNCEEDAEVPGAIALDASENNDGWLTASEISQMKLQAELIVLSACDTARGRLTADGVIGLSRSALAAGSSSAIVSLWKVEDKSTSFLMKEFYTQLKEQQSKSGKFDKAEALRQAMLKTKNYVDKNTKKKIYSEPYQWSAFTLVGEPTTQLETRQ</sequence>
<comment type="caution">
    <text evidence="2">The sequence shown here is derived from an EMBL/GenBank/DDBJ whole genome shotgun (WGS) entry which is preliminary data.</text>
</comment>
<dbReference type="Proteomes" id="UP000715781">
    <property type="component" value="Unassembled WGS sequence"/>
</dbReference>
<gene>
    <name evidence="2" type="ORF">KME32_00560</name>
</gene>
<dbReference type="PANTHER" id="PTHR10098:SF108">
    <property type="entry name" value="TETRATRICOPEPTIDE REPEAT PROTEIN 28"/>
    <property type="match status" value="1"/>
</dbReference>
<dbReference type="InterPro" id="IPR024983">
    <property type="entry name" value="CHAT_dom"/>
</dbReference>
<dbReference type="PANTHER" id="PTHR10098">
    <property type="entry name" value="RAPSYN-RELATED"/>
    <property type="match status" value="1"/>
</dbReference>
<reference evidence="2" key="2">
    <citation type="journal article" date="2022" name="Microbiol. Resour. Announc.">
        <title>Metagenome Sequencing to Explore Phylogenomics of Terrestrial Cyanobacteria.</title>
        <authorList>
            <person name="Ward R.D."/>
            <person name="Stajich J.E."/>
            <person name="Johansen J.R."/>
            <person name="Huntemann M."/>
            <person name="Clum A."/>
            <person name="Foster B."/>
            <person name="Foster B."/>
            <person name="Roux S."/>
            <person name="Palaniappan K."/>
            <person name="Varghese N."/>
            <person name="Mukherjee S."/>
            <person name="Reddy T.B.K."/>
            <person name="Daum C."/>
            <person name="Copeland A."/>
            <person name="Chen I.A."/>
            <person name="Ivanova N.N."/>
            <person name="Kyrpides N.C."/>
            <person name="Shapiro N."/>
            <person name="Eloe-Fadrosh E.A."/>
            <person name="Pietrasiak N."/>
        </authorList>
    </citation>
    <scope>NUCLEOTIDE SEQUENCE</scope>
    <source>
        <strain evidence="2">JT2-VF2</strain>
    </source>
</reference>
<organism evidence="2 3">
    <name type="scientific">Mojavia pulchra JT2-VF2</name>
    <dbReference type="NCBI Taxonomy" id="287848"/>
    <lineage>
        <taxon>Bacteria</taxon>
        <taxon>Bacillati</taxon>
        <taxon>Cyanobacteriota</taxon>
        <taxon>Cyanophyceae</taxon>
        <taxon>Nostocales</taxon>
        <taxon>Nostocaceae</taxon>
    </lineage>
</organism>
<feature type="domain" description="CHAT" evidence="1">
    <location>
        <begin position="153"/>
        <end position="453"/>
    </location>
</feature>
<evidence type="ECO:0000259" key="1">
    <source>
        <dbReference type="Pfam" id="PF12770"/>
    </source>
</evidence>
<protein>
    <submittedName>
        <fullName evidence="2">CHAT domain-containing protein</fullName>
    </submittedName>
</protein>
<dbReference type="Pfam" id="PF12770">
    <property type="entry name" value="CHAT"/>
    <property type="match status" value="1"/>
</dbReference>
<dbReference type="EMBL" id="JAHHHN010000001">
    <property type="protein sequence ID" value="MBW4559644.1"/>
    <property type="molecule type" value="Genomic_DNA"/>
</dbReference>
<proteinExistence type="predicted"/>
<evidence type="ECO:0000313" key="3">
    <source>
        <dbReference type="Proteomes" id="UP000715781"/>
    </source>
</evidence>
<dbReference type="AlphaFoldDB" id="A0A951PT19"/>
<accession>A0A951PT19</accession>
<evidence type="ECO:0000313" key="2">
    <source>
        <dbReference type="EMBL" id="MBW4559644.1"/>
    </source>
</evidence>